<gene>
    <name evidence="1" type="ORF">BDQ12DRAFT_667551</name>
</gene>
<proteinExistence type="predicted"/>
<reference evidence="1 2" key="1">
    <citation type="journal article" date="2019" name="Nat. Ecol. Evol.">
        <title>Megaphylogeny resolves global patterns of mushroom evolution.</title>
        <authorList>
            <person name="Varga T."/>
            <person name="Krizsan K."/>
            <person name="Foldi C."/>
            <person name="Dima B."/>
            <person name="Sanchez-Garcia M."/>
            <person name="Sanchez-Ramirez S."/>
            <person name="Szollosi G.J."/>
            <person name="Szarkandi J.G."/>
            <person name="Papp V."/>
            <person name="Albert L."/>
            <person name="Andreopoulos W."/>
            <person name="Angelini C."/>
            <person name="Antonin V."/>
            <person name="Barry K.W."/>
            <person name="Bougher N.L."/>
            <person name="Buchanan P."/>
            <person name="Buyck B."/>
            <person name="Bense V."/>
            <person name="Catcheside P."/>
            <person name="Chovatia M."/>
            <person name="Cooper J."/>
            <person name="Damon W."/>
            <person name="Desjardin D."/>
            <person name="Finy P."/>
            <person name="Geml J."/>
            <person name="Haridas S."/>
            <person name="Hughes K."/>
            <person name="Justo A."/>
            <person name="Karasinski D."/>
            <person name="Kautmanova I."/>
            <person name="Kiss B."/>
            <person name="Kocsube S."/>
            <person name="Kotiranta H."/>
            <person name="LaButti K.M."/>
            <person name="Lechner B.E."/>
            <person name="Liimatainen K."/>
            <person name="Lipzen A."/>
            <person name="Lukacs Z."/>
            <person name="Mihaltcheva S."/>
            <person name="Morgado L.N."/>
            <person name="Niskanen T."/>
            <person name="Noordeloos M.E."/>
            <person name="Ohm R.A."/>
            <person name="Ortiz-Santana B."/>
            <person name="Ovrebo C."/>
            <person name="Racz N."/>
            <person name="Riley R."/>
            <person name="Savchenko A."/>
            <person name="Shiryaev A."/>
            <person name="Soop K."/>
            <person name="Spirin V."/>
            <person name="Szebenyi C."/>
            <person name="Tomsovsky M."/>
            <person name="Tulloss R.E."/>
            <person name="Uehling J."/>
            <person name="Grigoriev I.V."/>
            <person name="Vagvolgyi C."/>
            <person name="Papp T."/>
            <person name="Martin F.M."/>
            <person name="Miettinen O."/>
            <person name="Hibbett D.S."/>
            <person name="Nagy L.G."/>
        </authorList>
    </citation>
    <scope>NUCLEOTIDE SEQUENCE [LARGE SCALE GENOMIC DNA]</scope>
    <source>
        <strain evidence="1 2">CBS 166.37</strain>
    </source>
</reference>
<sequence length="119" mass="13380">MIVVSRGIVCLGLVSGFFVGMYDIHIDLLALNSDVDDVERFKMLVENQKKRVQGDKLVDPGGQLNIRRWEGRRQFGTGLRSVRGVSVGLEFKESISEGKAEMNVDGWKKRSVLELDIDI</sequence>
<dbReference type="Proteomes" id="UP000308652">
    <property type="component" value="Unassembled WGS sequence"/>
</dbReference>
<evidence type="ECO:0000313" key="1">
    <source>
        <dbReference type="EMBL" id="TFK36669.1"/>
    </source>
</evidence>
<keyword evidence="2" id="KW-1185">Reference proteome</keyword>
<evidence type="ECO:0000313" key="2">
    <source>
        <dbReference type="Proteomes" id="UP000308652"/>
    </source>
</evidence>
<accession>A0A5C3LTZ4</accession>
<protein>
    <submittedName>
        <fullName evidence="1">Uncharacterized protein</fullName>
    </submittedName>
</protein>
<name>A0A5C3LTZ4_9AGAR</name>
<organism evidence="1 2">
    <name type="scientific">Crucibulum laeve</name>
    <dbReference type="NCBI Taxonomy" id="68775"/>
    <lineage>
        <taxon>Eukaryota</taxon>
        <taxon>Fungi</taxon>
        <taxon>Dikarya</taxon>
        <taxon>Basidiomycota</taxon>
        <taxon>Agaricomycotina</taxon>
        <taxon>Agaricomycetes</taxon>
        <taxon>Agaricomycetidae</taxon>
        <taxon>Agaricales</taxon>
        <taxon>Agaricineae</taxon>
        <taxon>Nidulariaceae</taxon>
        <taxon>Crucibulum</taxon>
    </lineage>
</organism>
<dbReference type="EMBL" id="ML213612">
    <property type="protein sequence ID" value="TFK36669.1"/>
    <property type="molecule type" value="Genomic_DNA"/>
</dbReference>
<dbReference type="AlphaFoldDB" id="A0A5C3LTZ4"/>